<accession>A0ABQ4ZSA5</accession>
<evidence type="ECO:0000313" key="2">
    <source>
        <dbReference type="EMBL" id="GJS93169.1"/>
    </source>
</evidence>
<dbReference type="Proteomes" id="UP001151760">
    <property type="component" value="Unassembled WGS sequence"/>
</dbReference>
<evidence type="ECO:0000313" key="3">
    <source>
        <dbReference type="Proteomes" id="UP001151760"/>
    </source>
</evidence>
<comment type="caution">
    <text evidence="2">The sequence shown here is derived from an EMBL/GenBank/DDBJ whole genome shotgun (WGS) entry which is preliminary data.</text>
</comment>
<proteinExistence type="predicted"/>
<reference evidence="2" key="1">
    <citation type="journal article" date="2022" name="Int. J. Mol. Sci.">
        <title>Draft Genome of Tanacetum Coccineum: Genomic Comparison of Closely Related Tanacetum-Family Plants.</title>
        <authorList>
            <person name="Yamashiro T."/>
            <person name="Shiraishi A."/>
            <person name="Nakayama K."/>
            <person name="Satake H."/>
        </authorList>
    </citation>
    <scope>NUCLEOTIDE SEQUENCE</scope>
</reference>
<evidence type="ECO:0000256" key="1">
    <source>
        <dbReference type="SAM" id="MobiDB-lite"/>
    </source>
</evidence>
<name>A0ABQ4ZSA5_9ASTR</name>
<dbReference type="EMBL" id="BQNB010011637">
    <property type="protein sequence ID" value="GJS93169.1"/>
    <property type="molecule type" value="Genomic_DNA"/>
</dbReference>
<feature type="region of interest" description="Disordered" evidence="1">
    <location>
        <begin position="78"/>
        <end position="98"/>
    </location>
</feature>
<keyword evidence="3" id="KW-1185">Reference proteome</keyword>
<sequence length="462" mass="52369">MAASGSSRLISERAVNELVDLSCETKVPKFKRSCLAKLHVMIYEMEAMDDHLVVFDSLECLKERAALESKEVMSVAVRSPENTPLANRTSTSANPDPVISPAFVEANYEVLESLLRDQRRQTCNEDLHSELDYYSEESDKERAMEPRLNSRMPQIRDVAGQGCEQGRKGMRWQEAFRMKSRRWQKSSMYSLSVPLNSYPFYTQPINPLLNAPIYPNYGPTGLFADSAGYVTPIVHWIKDYPLPNGLKMHSQQRNSQPTEPEVITRRALTDSTKVSLGTTAKARRRVRIGDKSTGHTWIVAAHVRSSMSIISLNERCPLEHLGWTPKSNSLVSQESILVLSERTAFQKMGIIVSIIHVAIKFYTLHGIGNVLLTFKPNKVKEGQKKVKEAIPEATKNVAHLFKERLQDLLRSNANIFAWTYADMRGIPITIMVGGKPFNMEHKLNEYKHFKPVKQKKRGLAPE</sequence>
<feature type="compositionally biased region" description="Polar residues" evidence="1">
    <location>
        <begin position="80"/>
        <end position="94"/>
    </location>
</feature>
<organism evidence="2 3">
    <name type="scientific">Tanacetum coccineum</name>
    <dbReference type="NCBI Taxonomy" id="301880"/>
    <lineage>
        <taxon>Eukaryota</taxon>
        <taxon>Viridiplantae</taxon>
        <taxon>Streptophyta</taxon>
        <taxon>Embryophyta</taxon>
        <taxon>Tracheophyta</taxon>
        <taxon>Spermatophyta</taxon>
        <taxon>Magnoliopsida</taxon>
        <taxon>eudicotyledons</taxon>
        <taxon>Gunneridae</taxon>
        <taxon>Pentapetalae</taxon>
        <taxon>asterids</taxon>
        <taxon>campanulids</taxon>
        <taxon>Asterales</taxon>
        <taxon>Asteraceae</taxon>
        <taxon>Asteroideae</taxon>
        <taxon>Anthemideae</taxon>
        <taxon>Anthemidinae</taxon>
        <taxon>Tanacetum</taxon>
    </lineage>
</organism>
<gene>
    <name evidence="2" type="ORF">Tco_0800137</name>
</gene>
<protein>
    <submittedName>
        <fullName evidence="2">Uncharacterized protein</fullName>
    </submittedName>
</protein>
<reference evidence="2" key="2">
    <citation type="submission" date="2022-01" db="EMBL/GenBank/DDBJ databases">
        <authorList>
            <person name="Yamashiro T."/>
            <person name="Shiraishi A."/>
            <person name="Satake H."/>
            <person name="Nakayama K."/>
        </authorList>
    </citation>
    <scope>NUCLEOTIDE SEQUENCE</scope>
</reference>